<proteinExistence type="predicted"/>
<name>A0A0A8ZAN2_ARUDO</name>
<organism evidence="1">
    <name type="scientific">Arundo donax</name>
    <name type="common">Giant reed</name>
    <name type="synonym">Donax arundinaceus</name>
    <dbReference type="NCBI Taxonomy" id="35708"/>
    <lineage>
        <taxon>Eukaryota</taxon>
        <taxon>Viridiplantae</taxon>
        <taxon>Streptophyta</taxon>
        <taxon>Embryophyta</taxon>
        <taxon>Tracheophyta</taxon>
        <taxon>Spermatophyta</taxon>
        <taxon>Magnoliopsida</taxon>
        <taxon>Liliopsida</taxon>
        <taxon>Poales</taxon>
        <taxon>Poaceae</taxon>
        <taxon>PACMAD clade</taxon>
        <taxon>Arundinoideae</taxon>
        <taxon>Arundineae</taxon>
        <taxon>Arundo</taxon>
    </lineage>
</organism>
<sequence length="9" mass="849">MAAQGESGV</sequence>
<reference evidence="1" key="2">
    <citation type="journal article" date="2015" name="Data Brief">
        <title>Shoot transcriptome of the giant reed, Arundo donax.</title>
        <authorList>
            <person name="Barrero R.A."/>
            <person name="Guerrero F.D."/>
            <person name="Moolhuijzen P."/>
            <person name="Goolsby J.A."/>
            <person name="Tidwell J."/>
            <person name="Bellgard S.E."/>
            <person name="Bellgard M.I."/>
        </authorList>
    </citation>
    <scope>NUCLEOTIDE SEQUENCE</scope>
    <source>
        <tissue evidence="1">Shoot tissue taken approximately 20 cm above the soil surface</tissue>
    </source>
</reference>
<dbReference type="EMBL" id="GBRH01264105">
    <property type="protein sequence ID" value="JAD33790.1"/>
    <property type="molecule type" value="Transcribed_RNA"/>
</dbReference>
<protein>
    <submittedName>
        <fullName evidence="1">Uncharacterized protein</fullName>
    </submittedName>
</protein>
<reference evidence="1" key="1">
    <citation type="submission" date="2014-09" db="EMBL/GenBank/DDBJ databases">
        <authorList>
            <person name="Magalhaes I.L.F."/>
            <person name="Oliveira U."/>
            <person name="Santos F.R."/>
            <person name="Vidigal T.H.D.A."/>
            <person name="Brescovit A.D."/>
            <person name="Santos A.J."/>
        </authorList>
    </citation>
    <scope>NUCLEOTIDE SEQUENCE</scope>
    <source>
        <tissue evidence="1">Shoot tissue taken approximately 20 cm above the soil surface</tissue>
    </source>
</reference>
<evidence type="ECO:0000313" key="1">
    <source>
        <dbReference type="EMBL" id="JAD33790.1"/>
    </source>
</evidence>
<accession>A0A0A8ZAN2</accession>